<proteinExistence type="predicted"/>
<feature type="domain" description="NADP-dependent oxidoreductase" evidence="2">
    <location>
        <begin position="16"/>
        <end position="288"/>
    </location>
</feature>
<dbReference type="EMBL" id="JAQZSM010000019">
    <property type="protein sequence ID" value="MDD7972757.1"/>
    <property type="molecule type" value="Genomic_DNA"/>
</dbReference>
<dbReference type="PANTHER" id="PTHR43364:SF4">
    <property type="entry name" value="NAD(P)-LINKED OXIDOREDUCTASE SUPERFAMILY PROTEIN"/>
    <property type="match status" value="1"/>
</dbReference>
<dbReference type="Proteomes" id="UP001431784">
    <property type="component" value="Unassembled WGS sequence"/>
</dbReference>
<keyword evidence="1" id="KW-0560">Oxidoreductase</keyword>
<evidence type="ECO:0000313" key="4">
    <source>
        <dbReference type="Proteomes" id="UP001431784"/>
    </source>
</evidence>
<dbReference type="SUPFAM" id="SSF51430">
    <property type="entry name" value="NAD(P)-linked oxidoreductase"/>
    <property type="match status" value="1"/>
</dbReference>
<dbReference type="RefSeq" id="WP_274353434.1">
    <property type="nucleotide sequence ID" value="NZ_JAQZSM010000019.1"/>
</dbReference>
<organism evidence="3 4">
    <name type="scientific">Roseinatronobacter alkalisoli</name>
    <dbReference type="NCBI Taxonomy" id="3028235"/>
    <lineage>
        <taxon>Bacteria</taxon>
        <taxon>Pseudomonadati</taxon>
        <taxon>Pseudomonadota</taxon>
        <taxon>Alphaproteobacteria</taxon>
        <taxon>Rhodobacterales</taxon>
        <taxon>Paracoccaceae</taxon>
        <taxon>Roseinatronobacter</taxon>
    </lineage>
</organism>
<accession>A0ABT5TCA4</accession>
<reference evidence="3" key="1">
    <citation type="submission" date="2023-02" db="EMBL/GenBank/DDBJ databases">
        <title>Description of Roseinatronobacter alkalisoli sp. nov., an alkaliphilic bacerium isolated from soda soil.</title>
        <authorList>
            <person name="Wei W."/>
        </authorList>
    </citation>
    <scope>NUCLEOTIDE SEQUENCE</scope>
    <source>
        <strain evidence="3">HJB301</strain>
    </source>
</reference>
<dbReference type="InterPro" id="IPR036812">
    <property type="entry name" value="NAD(P)_OxRdtase_dom_sf"/>
</dbReference>
<evidence type="ECO:0000259" key="2">
    <source>
        <dbReference type="Pfam" id="PF00248"/>
    </source>
</evidence>
<protein>
    <submittedName>
        <fullName evidence="3">Aldo/keto reductase</fullName>
    </submittedName>
</protein>
<dbReference type="InterPro" id="IPR050523">
    <property type="entry name" value="AKR_Detox_Biosynth"/>
</dbReference>
<comment type="caution">
    <text evidence="3">The sequence shown here is derived from an EMBL/GenBank/DDBJ whole genome shotgun (WGS) entry which is preliminary data.</text>
</comment>
<dbReference type="PANTHER" id="PTHR43364">
    <property type="entry name" value="NADH-SPECIFIC METHYLGLYOXAL REDUCTASE-RELATED"/>
    <property type="match status" value="1"/>
</dbReference>
<gene>
    <name evidence="3" type="ORF">PUT78_16810</name>
</gene>
<keyword evidence="4" id="KW-1185">Reference proteome</keyword>
<dbReference type="Gene3D" id="3.20.20.100">
    <property type="entry name" value="NADP-dependent oxidoreductase domain"/>
    <property type="match status" value="1"/>
</dbReference>
<evidence type="ECO:0000256" key="1">
    <source>
        <dbReference type="ARBA" id="ARBA00023002"/>
    </source>
</evidence>
<evidence type="ECO:0000313" key="3">
    <source>
        <dbReference type="EMBL" id="MDD7972757.1"/>
    </source>
</evidence>
<sequence length="315" mass="35529">MDKRRLMGTDLDVSVICYGPMRAPQAHDDPAVRQHQRAMEVAIERGVNLIHSSYEYGVRWLMTPVLRNHPERHDLLHVIKAPVPDWDDDGFDPAKLEARIDDALRELCTDRIALVQWMWRCRPHEEAPRLTLLAKIRDAVGECFERLRDKGKVAHMGCFPYFPQSAGAALDIPGNRALIAYYNPIEMEMRPLIQDAAARGQGFLAIRPLYEGVLTSRYADHAALPREHRLAKPKYATAFAHRARLAAVLPEAAADMTRFAIRFPLLTASCASVIVGLNSEAQVHELCDHAQGVRPDDVTVARVKRVFDEMSQQEG</sequence>
<name>A0ABT5TCA4_9RHOB</name>
<dbReference type="Pfam" id="PF00248">
    <property type="entry name" value="Aldo_ket_red"/>
    <property type="match status" value="1"/>
</dbReference>
<dbReference type="InterPro" id="IPR023210">
    <property type="entry name" value="NADP_OxRdtase_dom"/>
</dbReference>